<protein>
    <submittedName>
        <fullName evidence="2">Sterile alpha motif domain containing 8</fullName>
    </submittedName>
</protein>
<reference evidence="2 4" key="2">
    <citation type="journal article" date="2011" name="PLoS Biol.">
        <title>Modernizing reference genome assemblies.</title>
        <authorList>
            <person name="Church D.M."/>
            <person name="Schneider V.A."/>
            <person name="Graves T."/>
            <person name="Auger K."/>
            <person name="Cunningham F."/>
            <person name="Bouk N."/>
            <person name="Chen H.C."/>
            <person name="Agarwala R."/>
            <person name="McLaren W.M."/>
            <person name="Ritchie G.R."/>
            <person name="Albracht D."/>
            <person name="Kremitzki M."/>
            <person name="Rock S."/>
            <person name="Kotkiewicz H."/>
            <person name="Kremitzki C."/>
            <person name="Wollam A."/>
            <person name="Trani L."/>
            <person name="Fulton L."/>
            <person name="Fulton R."/>
            <person name="Matthews L."/>
            <person name="Whitehead S."/>
            <person name="Chow W."/>
            <person name="Torrance J."/>
            <person name="Dunn M."/>
            <person name="Harden G."/>
            <person name="Threadgold G."/>
            <person name="Wood J."/>
            <person name="Collins J."/>
            <person name="Heath P."/>
            <person name="Griffiths G."/>
            <person name="Pelan S."/>
            <person name="Grafham D."/>
            <person name="Eichler E.E."/>
            <person name="Weinstock G."/>
            <person name="Mardis E.R."/>
            <person name="Wilson R.K."/>
            <person name="Howe K."/>
            <person name="Flicek P."/>
            <person name="Hubbard T."/>
        </authorList>
    </citation>
    <scope>NUCLEOTIDE SEQUENCE [LARGE SCALE GENOMIC DNA]</scope>
    <source>
        <strain evidence="2 4">C57BL/6J</strain>
    </source>
</reference>
<sequence>MPAGSRAGSRLRSGSLPRPSRLTLKALRPAYAPRTPDSNGDLDTGSELGPGSPAPTAEVSGRRG</sequence>
<feature type="region of interest" description="Disordered" evidence="1">
    <location>
        <begin position="1"/>
        <end position="64"/>
    </location>
</feature>
<gene>
    <name evidence="2 3" type="primary">Samd8</name>
</gene>
<dbReference type="Proteomes" id="UP000000589">
    <property type="component" value="Chromosome 14"/>
</dbReference>
<reference evidence="2 4" key="1">
    <citation type="journal article" date="2009" name="PLoS Biol.">
        <title>Lineage-specific biology revealed by a finished genome assembly of the mouse.</title>
        <authorList>
            <consortium name="Mouse Genome Sequencing Consortium"/>
            <person name="Church D.M."/>
            <person name="Goodstadt L."/>
            <person name="Hillier L.W."/>
            <person name="Zody M.C."/>
            <person name="Goldstein S."/>
            <person name="She X."/>
            <person name="Bult C.J."/>
            <person name="Agarwala R."/>
            <person name="Cherry J.L."/>
            <person name="DiCuccio M."/>
            <person name="Hlavina W."/>
            <person name="Kapustin Y."/>
            <person name="Meric P."/>
            <person name="Maglott D."/>
            <person name="Birtle Z."/>
            <person name="Marques A.C."/>
            <person name="Graves T."/>
            <person name="Zhou S."/>
            <person name="Teague B."/>
            <person name="Potamousis K."/>
            <person name="Churas C."/>
            <person name="Place M."/>
            <person name="Herschleb J."/>
            <person name="Runnheim R."/>
            <person name="Forrest D."/>
            <person name="Amos-Landgraf J."/>
            <person name="Schwartz D.C."/>
            <person name="Cheng Z."/>
            <person name="Lindblad-Toh K."/>
            <person name="Eichler E.E."/>
            <person name="Ponting C.P."/>
        </authorList>
    </citation>
    <scope>NUCLEOTIDE SEQUENCE [LARGE SCALE GENOMIC DNA]</scope>
    <source>
        <strain evidence="2 4">C57BL/6J</strain>
    </source>
</reference>
<accession>D6REI9</accession>
<dbReference type="AGR" id="MGI:1914880"/>
<organism evidence="2 4">
    <name type="scientific">Mus musculus</name>
    <name type="common">Mouse</name>
    <dbReference type="NCBI Taxonomy" id="10090"/>
    <lineage>
        <taxon>Eukaryota</taxon>
        <taxon>Metazoa</taxon>
        <taxon>Chordata</taxon>
        <taxon>Craniata</taxon>
        <taxon>Vertebrata</taxon>
        <taxon>Euteleostomi</taxon>
        <taxon>Mammalia</taxon>
        <taxon>Eutheria</taxon>
        <taxon>Euarchontoglires</taxon>
        <taxon>Glires</taxon>
        <taxon>Rodentia</taxon>
        <taxon>Myomorpha</taxon>
        <taxon>Muroidea</taxon>
        <taxon>Muridae</taxon>
        <taxon>Murinae</taxon>
        <taxon>Mus</taxon>
        <taxon>Mus</taxon>
    </lineage>
</organism>
<feature type="compositionally biased region" description="Low complexity" evidence="1">
    <location>
        <begin position="1"/>
        <end position="22"/>
    </location>
</feature>
<dbReference type="AlphaFoldDB" id="D6REI9"/>
<dbReference type="GeneTree" id="ENSGT00940000155540"/>
<dbReference type="MGI" id="MGI:1914880">
    <property type="gene designation" value="Samd8"/>
</dbReference>
<proteinExistence type="predicted"/>
<dbReference type="Antibodypedia" id="29663">
    <property type="antibodies" value="107 antibodies from 22 providers"/>
</dbReference>
<keyword evidence="4" id="KW-1185">Reference proteome</keyword>
<evidence type="ECO:0000313" key="3">
    <source>
        <dbReference type="MGI" id="MGI:1914880"/>
    </source>
</evidence>
<dbReference type="ExpressionAtlas" id="D6REI9">
    <property type="expression patterns" value="baseline and differential"/>
</dbReference>
<evidence type="ECO:0000313" key="2">
    <source>
        <dbReference type="Ensembl" id="ENSMUSP00000117603.2"/>
    </source>
</evidence>
<name>D6REI9_MOUSE</name>
<evidence type="ECO:0000313" key="4">
    <source>
        <dbReference type="Proteomes" id="UP000000589"/>
    </source>
</evidence>
<reference evidence="2" key="4">
    <citation type="submission" date="2025-09" db="UniProtKB">
        <authorList>
            <consortium name="Ensembl"/>
        </authorList>
    </citation>
    <scope>IDENTIFICATION</scope>
    <source>
        <strain evidence="2">C57BL/6J</strain>
    </source>
</reference>
<dbReference type="Ensembl" id="ENSMUST00000144061.2">
    <property type="protein sequence ID" value="ENSMUSP00000117603.2"/>
    <property type="gene ID" value="ENSMUSG00000021770.12"/>
</dbReference>
<dbReference type="HOGENOM" id="CLU_2867051_0_0_1"/>
<dbReference type="Bgee" id="ENSMUSG00000021770">
    <property type="expression patterns" value="Expressed in mucous cell of stomach and 241 other cell types or tissues"/>
</dbReference>
<dbReference type="VEuPathDB" id="HostDB:ENSMUSG00000021770"/>
<evidence type="ECO:0000256" key="1">
    <source>
        <dbReference type="SAM" id="MobiDB-lite"/>
    </source>
</evidence>
<reference evidence="2" key="3">
    <citation type="submission" date="2025-08" db="UniProtKB">
        <authorList>
            <consortium name="Ensembl"/>
        </authorList>
    </citation>
    <scope>IDENTIFICATION</scope>
    <source>
        <strain evidence="2">C57BL/6J</strain>
    </source>
</reference>